<evidence type="ECO:0000256" key="8">
    <source>
        <dbReference type="SAM" id="MobiDB-lite"/>
    </source>
</evidence>
<keyword evidence="3" id="KW-1003">Cell membrane</keyword>
<gene>
    <name evidence="9" type="ORF">JKP88DRAFT_222987</name>
</gene>
<reference evidence="9" key="1">
    <citation type="submission" date="2021-02" db="EMBL/GenBank/DDBJ databases">
        <title>First Annotated Genome of the Yellow-green Alga Tribonema minus.</title>
        <authorList>
            <person name="Mahan K.M."/>
        </authorList>
    </citation>
    <scope>NUCLEOTIDE SEQUENCE</scope>
    <source>
        <strain evidence="9">UTEX B ZZ1240</strain>
    </source>
</reference>
<evidence type="ECO:0000256" key="6">
    <source>
        <dbReference type="ARBA" id="ARBA00023303"/>
    </source>
</evidence>
<dbReference type="GO" id="GO:0034702">
    <property type="term" value="C:monoatomic ion channel complex"/>
    <property type="evidence" value="ECO:0007669"/>
    <property type="project" value="UniProtKB-KW"/>
</dbReference>
<evidence type="ECO:0008006" key="11">
    <source>
        <dbReference type="Google" id="ProtNLM"/>
    </source>
</evidence>
<proteinExistence type="predicted"/>
<keyword evidence="7" id="KW-0175">Coiled coil</keyword>
<keyword evidence="10" id="KW-1185">Reference proteome</keyword>
<sequence>MDFTIFFFALELLVLLAAFRRKFLLHLGYMLDLAIVAACLWRELQGGSKELRLLGYCRGWRVVRLVNTLVEQAQERASRAADREAEAQRRAIEVEADRRRLAEALRLEREARKNTETMLLGYKEEAETLREALNIAAMDIAEAAASDLEGDGSDGSASDESSPMHEDKRRGTASKADRLGDDRGDRIFVSEDGSWTSR</sequence>
<dbReference type="AlphaFoldDB" id="A0A835YTE1"/>
<dbReference type="Proteomes" id="UP000664859">
    <property type="component" value="Unassembled WGS sequence"/>
</dbReference>
<name>A0A835YTE1_9STRA</name>
<comment type="caution">
    <text evidence="9">The sequence shown here is derived from an EMBL/GenBank/DDBJ whole genome shotgun (WGS) entry which is preliminary data.</text>
</comment>
<dbReference type="PANTHER" id="PTHR46480:SF1">
    <property type="entry name" value="VOLTAGE-GATED HYDROGEN CHANNEL 1"/>
    <property type="match status" value="1"/>
</dbReference>
<keyword evidence="2" id="KW-0813">Transport</keyword>
<dbReference type="EMBL" id="JAFCMP010000368">
    <property type="protein sequence ID" value="KAG5180719.1"/>
    <property type="molecule type" value="Genomic_DNA"/>
</dbReference>
<evidence type="ECO:0000256" key="3">
    <source>
        <dbReference type="ARBA" id="ARBA00022475"/>
    </source>
</evidence>
<dbReference type="InterPro" id="IPR031846">
    <property type="entry name" value="Hvcn1"/>
</dbReference>
<evidence type="ECO:0000256" key="4">
    <source>
        <dbReference type="ARBA" id="ARBA00022882"/>
    </source>
</evidence>
<evidence type="ECO:0000313" key="9">
    <source>
        <dbReference type="EMBL" id="KAG5180719.1"/>
    </source>
</evidence>
<dbReference type="GO" id="GO:0005886">
    <property type="term" value="C:plasma membrane"/>
    <property type="evidence" value="ECO:0007669"/>
    <property type="project" value="UniProtKB-SubCell"/>
</dbReference>
<dbReference type="GO" id="GO:0030171">
    <property type="term" value="F:voltage-gated proton channel activity"/>
    <property type="evidence" value="ECO:0007669"/>
    <property type="project" value="InterPro"/>
</dbReference>
<feature type="region of interest" description="Disordered" evidence="8">
    <location>
        <begin position="146"/>
        <end position="198"/>
    </location>
</feature>
<evidence type="ECO:0000313" key="10">
    <source>
        <dbReference type="Proteomes" id="UP000664859"/>
    </source>
</evidence>
<evidence type="ECO:0000256" key="7">
    <source>
        <dbReference type="SAM" id="Coils"/>
    </source>
</evidence>
<keyword evidence="3" id="KW-0472">Membrane</keyword>
<evidence type="ECO:0000256" key="1">
    <source>
        <dbReference type="ARBA" id="ARBA00004651"/>
    </source>
</evidence>
<feature type="coiled-coil region" evidence="7">
    <location>
        <begin position="70"/>
        <end position="132"/>
    </location>
</feature>
<feature type="compositionally biased region" description="Basic and acidic residues" evidence="8">
    <location>
        <begin position="162"/>
        <end position="189"/>
    </location>
</feature>
<evidence type="ECO:0000256" key="5">
    <source>
        <dbReference type="ARBA" id="ARBA00023065"/>
    </source>
</evidence>
<keyword evidence="5" id="KW-0406">Ion transport</keyword>
<keyword evidence="6" id="KW-0407">Ion channel</keyword>
<dbReference type="PANTHER" id="PTHR46480">
    <property type="entry name" value="F20B24.22"/>
    <property type="match status" value="1"/>
</dbReference>
<keyword evidence="4" id="KW-0851">Voltage-gated channel</keyword>
<organism evidence="9 10">
    <name type="scientific">Tribonema minus</name>
    <dbReference type="NCBI Taxonomy" id="303371"/>
    <lineage>
        <taxon>Eukaryota</taxon>
        <taxon>Sar</taxon>
        <taxon>Stramenopiles</taxon>
        <taxon>Ochrophyta</taxon>
        <taxon>PX clade</taxon>
        <taxon>Xanthophyceae</taxon>
        <taxon>Tribonematales</taxon>
        <taxon>Tribonemataceae</taxon>
        <taxon>Tribonema</taxon>
    </lineage>
</organism>
<accession>A0A835YTE1</accession>
<comment type="subcellular location">
    <subcellularLocation>
        <location evidence="1">Cell membrane</location>
        <topology evidence="1">Multi-pass membrane protein</topology>
    </subcellularLocation>
</comment>
<evidence type="ECO:0000256" key="2">
    <source>
        <dbReference type="ARBA" id="ARBA00022448"/>
    </source>
</evidence>
<dbReference type="OrthoDB" id="427456at2759"/>
<protein>
    <recommendedName>
        <fullName evidence="11">Voltage-gated hydrogen channel 1</fullName>
    </recommendedName>
</protein>